<evidence type="ECO:0000256" key="2">
    <source>
        <dbReference type="ARBA" id="ARBA00022692"/>
    </source>
</evidence>
<comment type="caution">
    <text evidence="7">The sequence shown here is derived from an EMBL/GenBank/DDBJ whole genome shotgun (WGS) entry which is preliminary data.</text>
</comment>
<dbReference type="CDD" id="cd17370">
    <property type="entry name" value="MFS_MJ1317_like"/>
    <property type="match status" value="1"/>
</dbReference>
<accession>A0A934N672</accession>
<keyword evidence="8" id="KW-1185">Reference proteome</keyword>
<name>A0A934N672_9BACT</name>
<dbReference type="PANTHER" id="PTHR23518:SF2">
    <property type="entry name" value="MAJOR FACILITATOR SUPERFAMILY TRANSPORTER"/>
    <property type="match status" value="1"/>
</dbReference>
<evidence type="ECO:0000256" key="5">
    <source>
        <dbReference type="SAM" id="Phobius"/>
    </source>
</evidence>
<comment type="subcellular location">
    <subcellularLocation>
        <location evidence="1">Cell membrane</location>
        <topology evidence="1">Multi-pass membrane protein</topology>
    </subcellularLocation>
</comment>
<evidence type="ECO:0000256" key="4">
    <source>
        <dbReference type="ARBA" id="ARBA00023136"/>
    </source>
</evidence>
<evidence type="ECO:0000256" key="1">
    <source>
        <dbReference type="ARBA" id="ARBA00004651"/>
    </source>
</evidence>
<evidence type="ECO:0000256" key="3">
    <source>
        <dbReference type="ARBA" id="ARBA00022989"/>
    </source>
</evidence>
<feature type="transmembrane region" description="Helical" evidence="5">
    <location>
        <begin position="373"/>
        <end position="391"/>
    </location>
</feature>
<keyword evidence="4 5" id="KW-0472">Membrane</keyword>
<dbReference type="PANTHER" id="PTHR23518">
    <property type="entry name" value="C-METHYLTRANSFERASE"/>
    <property type="match status" value="1"/>
</dbReference>
<feature type="transmembrane region" description="Helical" evidence="5">
    <location>
        <begin position="281"/>
        <end position="302"/>
    </location>
</feature>
<feature type="transmembrane region" description="Helical" evidence="5">
    <location>
        <begin position="177"/>
        <end position="196"/>
    </location>
</feature>
<organism evidence="7 8">
    <name type="scientific">Candidatus Nephthysia bennettiae</name>
    <dbReference type="NCBI Taxonomy" id="3127016"/>
    <lineage>
        <taxon>Bacteria</taxon>
        <taxon>Bacillati</taxon>
        <taxon>Candidatus Dormiibacterota</taxon>
        <taxon>Candidatus Dormibacteria</taxon>
        <taxon>Candidatus Dormibacterales</taxon>
        <taxon>Candidatus Dormibacteraceae</taxon>
        <taxon>Candidatus Nephthysia</taxon>
    </lineage>
</organism>
<dbReference type="AlphaFoldDB" id="A0A934N672"/>
<evidence type="ECO:0000313" key="7">
    <source>
        <dbReference type="EMBL" id="MBJ7597306.1"/>
    </source>
</evidence>
<feature type="transmembrane region" description="Helical" evidence="5">
    <location>
        <begin position="84"/>
        <end position="105"/>
    </location>
</feature>
<protein>
    <submittedName>
        <fullName evidence="7">MFS transporter</fullName>
    </submittedName>
</protein>
<dbReference type="Pfam" id="PF07690">
    <property type="entry name" value="MFS_1"/>
    <property type="match status" value="2"/>
</dbReference>
<dbReference type="RefSeq" id="WP_338199428.1">
    <property type="nucleotide sequence ID" value="NZ_JAEKNR010000051.1"/>
</dbReference>
<dbReference type="Proteomes" id="UP000612893">
    <property type="component" value="Unassembled WGS sequence"/>
</dbReference>
<evidence type="ECO:0000313" key="8">
    <source>
        <dbReference type="Proteomes" id="UP000612893"/>
    </source>
</evidence>
<feature type="transmembrane region" description="Helical" evidence="5">
    <location>
        <begin position="217"/>
        <end position="237"/>
    </location>
</feature>
<dbReference type="SUPFAM" id="SSF103473">
    <property type="entry name" value="MFS general substrate transporter"/>
    <property type="match status" value="1"/>
</dbReference>
<keyword evidence="2 5" id="KW-0812">Transmembrane</keyword>
<dbReference type="EMBL" id="JAEKNR010000051">
    <property type="protein sequence ID" value="MBJ7597306.1"/>
    <property type="molecule type" value="Genomic_DNA"/>
</dbReference>
<feature type="transmembrane region" description="Helical" evidence="5">
    <location>
        <begin position="308"/>
        <end position="327"/>
    </location>
</feature>
<gene>
    <name evidence="7" type="ORF">JF922_04365</name>
</gene>
<dbReference type="InterPro" id="IPR036259">
    <property type="entry name" value="MFS_trans_sf"/>
</dbReference>
<evidence type="ECO:0000259" key="6">
    <source>
        <dbReference type="PROSITE" id="PS50850"/>
    </source>
</evidence>
<sequence length="395" mass="41385">MKSPRTAPARSRWLTRNVAVLSAVSFLQDAASELLYPILPIFLTVQLGAPVAVVGVVEGVAEGAAAFTKLLAGRLSDRTARRPLIGLGYGAAAVGKVLIALAQAWPMVLAGRVVDRLGKGIRGAPRDALLVDGVDRSARGRVFGFHRAVDTAGAVVGPLLGLGGYELLHNRNDLRPLFLIAVIPAVLSVLLVAAVRERPRLRVEAPAQRVDTRQIRTLPGPFWRTVAVLVAFSLLNFPDSLLLLRAHQLGLGVAGVVLAYVLYNAVYAVASYPAGALTDRFAPPLVFALGLGFFAIGYLGLGLATTSAWVWIVLPLYGGFTACTDGVGKAWISGLVDRDRQGSAQGVYQGLIGGAVLVAGIWAGFAWGGDGHAPLLISGVGAVVLAVLLLVRPPR</sequence>
<dbReference type="PROSITE" id="PS50850">
    <property type="entry name" value="MFS"/>
    <property type="match status" value="1"/>
</dbReference>
<reference evidence="7" key="1">
    <citation type="submission" date="2020-10" db="EMBL/GenBank/DDBJ databases">
        <title>Ca. Dormibacterota MAGs.</title>
        <authorList>
            <person name="Montgomery K."/>
        </authorList>
    </citation>
    <scope>NUCLEOTIDE SEQUENCE [LARGE SCALE GENOMIC DNA]</scope>
    <source>
        <strain evidence="7">SC8812_S17_10</strain>
    </source>
</reference>
<dbReference type="GO" id="GO:0005886">
    <property type="term" value="C:plasma membrane"/>
    <property type="evidence" value="ECO:0007669"/>
    <property type="project" value="UniProtKB-SubCell"/>
</dbReference>
<proteinExistence type="predicted"/>
<feature type="transmembrane region" description="Helical" evidence="5">
    <location>
        <begin position="249"/>
        <end position="269"/>
    </location>
</feature>
<dbReference type="GO" id="GO:0022857">
    <property type="term" value="F:transmembrane transporter activity"/>
    <property type="evidence" value="ECO:0007669"/>
    <property type="project" value="InterPro"/>
</dbReference>
<dbReference type="InterPro" id="IPR011701">
    <property type="entry name" value="MFS"/>
</dbReference>
<feature type="transmembrane region" description="Helical" evidence="5">
    <location>
        <begin position="347"/>
        <end position="367"/>
    </location>
</feature>
<dbReference type="Gene3D" id="1.20.1250.20">
    <property type="entry name" value="MFS general substrate transporter like domains"/>
    <property type="match status" value="2"/>
</dbReference>
<dbReference type="InterPro" id="IPR020846">
    <property type="entry name" value="MFS_dom"/>
</dbReference>
<feature type="domain" description="Major facilitator superfamily (MFS) profile" evidence="6">
    <location>
        <begin position="18"/>
        <end position="395"/>
    </location>
</feature>
<keyword evidence="3 5" id="KW-1133">Transmembrane helix</keyword>